<dbReference type="OrthoDB" id="3214063at2"/>
<feature type="domain" description="ABC-2 type transporter transmembrane" evidence="6">
    <location>
        <begin position="22"/>
        <end position="183"/>
    </location>
</feature>
<keyword evidence="8" id="KW-1185">Reference proteome</keyword>
<evidence type="ECO:0000256" key="5">
    <source>
        <dbReference type="SAM" id="Phobius"/>
    </source>
</evidence>
<comment type="subcellular location">
    <subcellularLocation>
        <location evidence="1">Membrane</location>
        <topology evidence="1">Multi-pass membrane protein</topology>
    </subcellularLocation>
</comment>
<dbReference type="GO" id="GO:0016020">
    <property type="term" value="C:membrane"/>
    <property type="evidence" value="ECO:0007669"/>
    <property type="project" value="UniProtKB-SubCell"/>
</dbReference>
<protein>
    <recommendedName>
        <fullName evidence="6">ABC-2 type transporter transmembrane domain-containing protein</fullName>
    </recommendedName>
</protein>
<sequence>MSTTAAPAPTQTRAVGRVLGLSRANATLMVRNPLTLAYGVVTPLLPLGFVALSGSEDAATGGAISTVLMVAWLLPVYYNVLSIIVTRRDELVLKRLRTGEARDHELLLSMCLPGVVISLAVAALAVVVATVMGQAPGSLATYGLAAIGGSVMCAALAVWTASWTRNAEAAQMTSLPVLTLMMLGTFARALPERAQEVVALTPGGALDALARLSWGADVDALRAAAVVVVWTGAALWVASRSMRWEPRR</sequence>
<dbReference type="Pfam" id="PF01061">
    <property type="entry name" value="ABC2_membrane"/>
    <property type="match status" value="1"/>
</dbReference>
<dbReference type="InterPro" id="IPR052902">
    <property type="entry name" value="ABC-2_transporter"/>
</dbReference>
<reference evidence="7 8" key="1">
    <citation type="submission" date="2018-03" db="EMBL/GenBank/DDBJ databases">
        <authorList>
            <person name="Keele B.F."/>
        </authorList>
    </citation>
    <scope>NUCLEOTIDE SEQUENCE [LARGE SCALE GENOMIC DNA]</scope>
    <source>
        <strain evidence="7 8">IB-3</strain>
    </source>
</reference>
<dbReference type="InterPro" id="IPR013525">
    <property type="entry name" value="ABC2_TM"/>
</dbReference>
<feature type="transmembrane region" description="Helical" evidence="5">
    <location>
        <begin position="33"/>
        <end position="52"/>
    </location>
</feature>
<proteinExistence type="predicted"/>
<dbReference type="RefSeq" id="WP_108344127.1">
    <property type="nucleotide sequence ID" value="NZ_PYXZ01000003.1"/>
</dbReference>
<evidence type="ECO:0000313" key="8">
    <source>
        <dbReference type="Proteomes" id="UP000244867"/>
    </source>
</evidence>
<name>A0A2R7YXS5_9ACTN</name>
<dbReference type="Proteomes" id="UP000244867">
    <property type="component" value="Unassembled WGS sequence"/>
</dbReference>
<keyword evidence="4 5" id="KW-0472">Membrane</keyword>
<gene>
    <name evidence="7" type="ORF">C7S10_09090</name>
</gene>
<keyword evidence="3 5" id="KW-1133">Transmembrane helix</keyword>
<comment type="caution">
    <text evidence="7">The sequence shown here is derived from an EMBL/GenBank/DDBJ whole genome shotgun (WGS) entry which is preliminary data.</text>
</comment>
<dbReference type="PANTHER" id="PTHR43027">
    <property type="entry name" value="DOXORUBICIN RESISTANCE ABC TRANSPORTER PERMEASE PROTEIN DRRC-RELATED"/>
    <property type="match status" value="1"/>
</dbReference>
<evidence type="ECO:0000256" key="4">
    <source>
        <dbReference type="ARBA" id="ARBA00023136"/>
    </source>
</evidence>
<feature type="transmembrane region" description="Helical" evidence="5">
    <location>
        <begin position="173"/>
        <end position="190"/>
    </location>
</feature>
<evidence type="ECO:0000256" key="3">
    <source>
        <dbReference type="ARBA" id="ARBA00022989"/>
    </source>
</evidence>
<evidence type="ECO:0000256" key="1">
    <source>
        <dbReference type="ARBA" id="ARBA00004141"/>
    </source>
</evidence>
<feature type="transmembrane region" description="Helical" evidence="5">
    <location>
        <begin position="106"/>
        <end position="133"/>
    </location>
</feature>
<feature type="transmembrane region" description="Helical" evidence="5">
    <location>
        <begin position="64"/>
        <end position="85"/>
    </location>
</feature>
<dbReference type="EMBL" id="PYXZ01000003">
    <property type="protein sequence ID" value="PUA81185.1"/>
    <property type="molecule type" value="Genomic_DNA"/>
</dbReference>
<dbReference type="GO" id="GO:0140359">
    <property type="term" value="F:ABC-type transporter activity"/>
    <property type="evidence" value="ECO:0007669"/>
    <property type="project" value="InterPro"/>
</dbReference>
<evidence type="ECO:0000256" key="2">
    <source>
        <dbReference type="ARBA" id="ARBA00022692"/>
    </source>
</evidence>
<feature type="transmembrane region" description="Helical" evidence="5">
    <location>
        <begin position="139"/>
        <end position="161"/>
    </location>
</feature>
<evidence type="ECO:0000259" key="6">
    <source>
        <dbReference type="Pfam" id="PF01061"/>
    </source>
</evidence>
<dbReference type="PANTHER" id="PTHR43027:SF2">
    <property type="entry name" value="TRANSPORT PERMEASE PROTEIN"/>
    <property type="match status" value="1"/>
</dbReference>
<evidence type="ECO:0000313" key="7">
    <source>
        <dbReference type="EMBL" id="PUA81185.1"/>
    </source>
</evidence>
<dbReference type="AlphaFoldDB" id="A0A2R7YXS5"/>
<organism evidence="7 8">
    <name type="scientific">Nocardioides currus</name>
    <dbReference type="NCBI Taxonomy" id="2133958"/>
    <lineage>
        <taxon>Bacteria</taxon>
        <taxon>Bacillati</taxon>
        <taxon>Actinomycetota</taxon>
        <taxon>Actinomycetes</taxon>
        <taxon>Propionibacteriales</taxon>
        <taxon>Nocardioidaceae</taxon>
        <taxon>Nocardioides</taxon>
    </lineage>
</organism>
<feature type="transmembrane region" description="Helical" evidence="5">
    <location>
        <begin position="220"/>
        <end position="238"/>
    </location>
</feature>
<keyword evidence="2 5" id="KW-0812">Transmembrane</keyword>
<accession>A0A2R7YXS5</accession>